<dbReference type="EMBL" id="BJXB01000050">
    <property type="protein sequence ID" value="GEM49966.1"/>
    <property type="molecule type" value="Genomic_DNA"/>
</dbReference>
<sequence>MKLKAVLAVTAALSFGGAFAQANFSDVPAGHWAKDAVDKMAAQGCIIGFPDGTFRGNESLTRYQAALILARCLQQGAVTGGTDTETLESIKNAIQELSSELAALGVRVADVEDNAATKDDVAALEERVAALEGDKDVIVDGGSTEGLQELQDAIDALQEAQDAQIADLTATLDDLVAQLDELAGAQEDLASRVEALENAEPATGEDLSGALDDLAGQIDDLTAGQDELTAGLEDLTATVDELTAGLDDLNARVDELSAANEETAAVLDEINSRIEELAGAIDDVNVRVDDLEGTVGDVSTTVDGLGEQVESNAASIVALQDLTVLLNEDIVGLEDRISALESDKADAADVDARFTNLNRDLTDLTNRVTVVETNLSDLQGKFNTLNGTFGFSVSGTLSSTYYVSRVTGSDFDIDRLIPGTKFSTGVDGDGDDTTKDRAYDWTDFEGGSNRGKVTGNGFTSPVFDGDVTGDTKTSLSLSLDFANRGLEGKSAYAGAQASDTQAFNVHKVIAEFGIDDLDAGDIEADPDAGDDDKGRIPLRFYIKGITTQFDIAGNPIKFTIGENLKTKFTENVFDADDAGFGDGYLAQVDGSSLPGLGAFSPKLVVAYGHKSALLSDEKAGDNPATPGVEENGYSVPVVENDAYVRGVRATISPVTDVTLGVSAAQIGSDVQSPDVSFEHTVFGADLNAKIAGWTISSEYAQEKYTDTVLDDPAFTDEDSLFFVKVGGAVGPVTLNANYHAVSDDFNGLQFDANDKHSQTFADNSRGFAVDASVALGGFGVKGYFAQEALFTDATVNLTQYGASVDGQVSIIKLGAYFDGLQGSKFTVDPDGNGPLVDTNGNGIPDTVSEKGVSDTAVNNATRFGVTAGVNLAGFDIKGYYQNVMVDGVTVAGVPKLHPDNATPFSAKGAWAEGDQTTKAGVDLSGAVAGLNVKAGFMIDSGTPYITAPSSWVASDFDRTTIYADVDTSLTAGILTLKPEAHYKSVQDADAGTDDTTMFSVGLSAKTATLATFLAPSFNANIGYYQNQHTDKSNFTSSVLNYSLGVKSDAFLFDKSTLAVTWAGWQGKNRKYIPFSGTTAGYFEDAAVGDITLGGIYAEWNYWDLNFAYGDFTLNEAGAVSNGQAFKISYKVKF</sequence>
<dbReference type="Gene3D" id="2.40.160.10">
    <property type="entry name" value="Porin"/>
    <property type="match status" value="1"/>
</dbReference>
<dbReference type="InterPro" id="IPR001119">
    <property type="entry name" value="SLH_dom"/>
</dbReference>
<dbReference type="PANTHER" id="PTHR43308:SF1">
    <property type="entry name" value="OUTER MEMBRANE PROTEIN ALPHA"/>
    <property type="match status" value="1"/>
</dbReference>
<dbReference type="InterPro" id="IPR023614">
    <property type="entry name" value="Porin_dom_sf"/>
</dbReference>
<dbReference type="SUPFAM" id="SSF58104">
    <property type="entry name" value="Methyl-accepting chemotaxis protein (MCP) signaling domain"/>
    <property type="match status" value="1"/>
</dbReference>
<evidence type="ECO:0000313" key="4">
    <source>
        <dbReference type="EMBL" id="GEM49966.1"/>
    </source>
</evidence>
<dbReference type="AlphaFoldDB" id="A0A511NBL8"/>
<feature type="coiled-coil region" evidence="1">
    <location>
        <begin position="232"/>
        <end position="294"/>
    </location>
</feature>
<dbReference type="InterPro" id="IPR051465">
    <property type="entry name" value="Cell_Envelope_Struct_Comp"/>
</dbReference>
<evidence type="ECO:0000259" key="3">
    <source>
        <dbReference type="PROSITE" id="PS51272"/>
    </source>
</evidence>
<proteinExistence type="predicted"/>
<dbReference type="Gene3D" id="1.10.287.1490">
    <property type="match status" value="1"/>
</dbReference>
<keyword evidence="2" id="KW-0732">Signal</keyword>
<name>A0A511NBL8_DEIC1</name>
<evidence type="ECO:0000256" key="1">
    <source>
        <dbReference type="SAM" id="Coils"/>
    </source>
</evidence>
<gene>
    <name evidence="4" type="ORF">DC3_56010</name>
</gene>
<dbReference type="RefSeq" id="WP_146891557.1">
    <property type="nucleotide sequence ID" value="NZ_BJXB01000050.1"/>
</dbReference>
<dbReference type="Pfam" id="PF00395">
    <property type="entry name" value="SLH"/>
    <property type="match status" value="1"/>
</dbReference>
<keyword evidence="1" id="KW-0175">Coiled coil</keyword>
<dbReference type="InterPro" id="IPR048736">
    <property type="entry name" value="SlpA_C"/>
</dbReference>
<protein>
    <recommendedName>
        <fullName evidence="3">SLH domain-containing protein</fullName>
    </recommendedName>
</protein>
<feature type="signal peptide" evidence="2">
    <location>
        <begin position="1"/>
        <end position="20"/>
    </location>
</feature>
<accession>A0A511NBL8</accession>
<feature type="coiled-coil region" evidence="1">
    <location>
        <begin position="87"/>
        <end position="199"/>
    </location>
</feature>
<dbReference type="OrthoDB" id="5845122at2"/>
<comment type="caution">
    <text evidence="4">The sequence shown here is derived from an EMBL/GenBank/DDBJ whole genome shotgun (WGS) entry which is preliminary data.</text>
</comment>
<reference evidence="4 5" key="1">
    <citation type="submission" date="2019-07" db="EMBL/GenBank/DDBJ databases">
        <title>Whole genome shotgun sequence of Deinococcus cellulosilyticus NBRC 106333.</title>
        <authorList>
            <person name="Hosoyama A."/>
            <person name="Uohara A."/>
            <person name="Ohji S."/>
            <person name="Ichikawa N."/>
        </authorList>
    </citation>
    <scope>NUCLEOTIDE SEQUENCE [LARGE SCALE GENOMIC DNA]</scope>
    <source>
        <strain evidence="4 5">NBRC 106333</strain>
    </source>
</reference>
<dbReference type="PANTHER" id="PTHR43308">
    <property type="entry name" value="OUTER MEMBRANE PROTEIN ALPHA-RELATED"/>
    <property type="match status" value="1"/>
</dbReference>
<dbReference type="Pfam" id="PF21620">
    <property type="entry name" value="SlpA_C"/>
    <property type="match status" value="1"/>
</dbReference>
<feature type="chain" id="PRO_5022026763" description="SLH domain-containing protein" evidence="2">
    <location>
        <begin position="21"/>
        <end position="1133"/>
    </location>
</feature>
<evidence type="ECO:0000313" key="5">
    <source>
        <dbReference type="Proteomes" id="UP000321306"/>
    </source>
</evidence>
<feature type="domain" description="SLH" evidence="3">
    <location>
        <begin position="20"/>
        <end position="83"/>
    </location>
</feature>
<dbReference type="Proteomes" id="UP000321306">
    <property type="component" value="Unassembled WGS sequence"/>
</dbReference>
<evidence type="ECO:0000256" key="2">
    <source>
        <dbReference type="SAM" id="SignalP"/>
    </source>
</evidence>
<keyword evidence="5" id="KW-1185">Reference proteome</keyword>
<dbReference type="PROSITE" id="PS51272">
    <property type="entry name" value="SLH"/>
    <property type="match status" value="1"/>
</dbReference>
<dbReference type="Gene3D" id="1.20.5.340">
    <property type="match status" value="2"/>
</dbReference>
<organism evidence="4 5">
    <name type="scientific">Deinococcus cellulosilyticus (strain DSM 18568 / NBRC 106333 / KACC 11606 / 5516J-15)</name>
    <dbReference type="NCBI Taxonomy" id="1223518"/>
    <lineage>
        <taxon>Bacteria</taxon>
        <taxon>Thermotogati</taxon>
        <taxon>Deinococcota</taxon>
        <taxon>Deinococci</taxon>
        <taxon>Deinococcales</taxon>
        <taxon>Deinococcaceae</taxon>
        <taxon>Deinococcus</taxon>
    </lineage>
</organism>